<dbReference type="SMART" id="SM00336">
    <property type="entry name" value="BBOX"/>
    <property type="match status" value="2"/>
</dbReference>
<dbReference type="InterPro" id="IPR047153">
    <property type="entry name" value="TRIM45/56/19-like"/>
</dbReference>
<evidence type="ECO:0000256" key="1">
    <source>
        <dbReference type="PROSITE-ProRule" id="PRU00024"/>
    </source>
</evidence>
<dbReference type="EMBL" id="CACVKT020001750">
    <property type="protein sequence ID" value="CAC5371249.1"/>
    <property type="molecule type" value="Genomic_DNA"/>
</dbReference>
<dbReference type="SUPFAM" id="SSF57845">
    <property type="entry name" value="B-box zinc-binding domain"/>
    <property type="match status" value="1"/>
</dbReference>
<reference evidence="3 4" key="1">
    <citation type="submission" date="2020-06" db="EMBL/GenBank/DDBJ databases">
        <authorList>
            <person name="Li R."/>
            <person name="Bekaert M."/>
        </authorList>
    </citation>
    <scope>NUCLEOTIDE SEQUENCE [LARGE SCALE GENOMIC DNA]</scope>
    <source>
        <strain evidence="4">wild</strain>
    </source>
</reference>
<gene>
    <name evidence="3" type="ORF">MCOR_9784</name>
</gene>
<keyword evidence="4" id="KW-1185">Reference proteome</keyword>
<dbReference type="GO" id="GO:0006513">
    <property type="term" value="P:protein monoubiquitination"/>
    <property type="evidence" value="ECO:0007669"/>
    <property type="project" value="TreeGrafter"/>
</dbReference>
<feature type="domain" description="B box-type" evidence="2">
    <location>
        <begin position="72"/>
        <end position="113"/>
    </location>
</feature>
<dbReference type="GO" id="GO:0061630">
    <property type="term" value="F:ubiquitin protein ligase activity"/>
    <property type="evidence" value="ECO:0007669"/>
    <property type="project" value="TreeGrafter"/>
</dbReference>
<keyword evidence="1" id="KW-0862">Zinc</keyword>
<protein>
    <recommendedName>
        <fullName evidence="2">B box-type domain-containing protein</fullName>
    </recommendedName>
</protein>
<proteinExistence type="predicted"/>
<dbReference type="OrthoDB" id="6157186at2759"/>
<dbReference type="PANTHER" id="PTHR25462">
    <property type="entry name" value="BONUS, ISOFORM C-RELATED"/>
    <property type="match status" value="1"/>
</dbReference>
<dbReference type="PROSITE" id="PS50119">
    <property type="entry name" value="ZF_BBOX"/>
    <property type="match status" value="1"/>
</dbReference>
<keyword evidence="1" id="KW-0479">Metal-binding</keyword>
<dbReference type="Pfam" id="PF00643">
    <property type="entry name" value="zf-B_box"/>
    <property type="match status" value="2"/>
</dbReference>
<organism evidence="3 4">
    <name type="scientific">Mytilus coruscus</name>
    <name type="common">Sea mussel</name>
    <dbReference type="NCBI Taxonomy" id="42192"/>
    <lineage>
        <taxon>Eukaryota</taxon>
        <taxon>Metazoa</taxon>
        <taxon>Spiralia</taxon>
        <taxon>Lophotrochozoa</taxon>
        <taxon>Mollusca</taxon>
        <taxon>Bivalvia</taxon>
        <taxon>Autobranchia</taxon>
        <taxon>Pteriomorphia</taxon>
        <taxon>Mytilida</taxon>
        <taxon>Mytiloidea</taxon>
        <taxon>Mytilidae</taxon>
        <taxon>Mytilinae</taxon>
        <taxon>Mytilus</taxon>
    </lineage>
</organism>
<dbReference type="AlphaFoldDB" id="A0A6J8AS59"/>
<sequence>MAFASSIQIGQIPIGCQLCDGGHKIQWKCFDCNLLICERCRDGVHLRIAKDHRIRNIKDVDEDERYPEAITFSDNKCEEHKGNACCLFCKTCKKLICPICIAKVHNGHQLIEEGEYNCKRETLKAKQKCAENNLSDLLNTEVRLKQIKKDEKAKYTKTRQEIIDQKNIVQRTFDQLIDEIDRDWKEINKNIEQEQIMVKQRQKRAHLEKNTFKALIDSKDFAMFFDEFDHLNISVEPIALSVHHTFNSVPKYCPGSINASLIGTLEKIPGKSQQSKIWLEV</sequence>
<dbReference type="GO" id="GO:0008270">
    <property type="term" value="F:zinc ion binding"/>
    <property type="evidence" value="ECO:0007669"/>
    <property type="project" value="UniProtKB-KW"/>
</dbReference>
<dbReference type="Gene3D" id="3.30.160.60">
    <property type="entry name" value="Classic Zinc Finger"/>
    <property type="match status" value="1"/>
</dbReference>
<name>A0A6J8AS59_MYTCO</name>
<evidence type="ECO:0000259" key="2">
    <source>
        <dbReference type="PROSITE" id="PS50119"/>
    </source>
</evidence>
<dbReference type="Proteomes" id="UP000507470">
    <property type="component" value="Unassembled WGS sequence"/>
</dbReference>
<dbReference type="InterPro" id="IPR000315">
    <property type="entry name" value="Znf_B-box"/>
</dbReference>
<dbReference type="PANTHER" id="PTHR25462:SF229">
    <property type="entry name" value="TRANSCRIPTION INTERMEDIARY FACTOR 1-BETA"/>
    <property type="match status" value="1"/>
</dbReference>
<evidence type="ECO:0000313" key="3">
    <source>
        <dbReference type="EMBL" id="CAC5371249.1"/>
    </source>
</evidence>
<accession>A0A6J8AS59</accession>
<evidence type="ECO:0000313" key="4">
    <source>
        <dbReference type="Proteomes" id="UP000507470"/>
    </source>
</evidence>
<keyword evidence="1" id="KW-0863">Zinc-finger</keyword>